<feature type="compositionally biased region" description="Polar residues" evidence="1">
    <location>
        <begin position="52"/>
        <end position="68"/>
    </location>
</feature>
<accession>R0KAL4</accession>
<dbReference type="GeneID" id="19398956"/>
<name>R0KAL4_EXST2</name>
<evidence type="ECO:0000256" key="1">
    <source>
        <dbReference type="SAM" id="MobiDB-lite"/>
    </source>
</evidence>
<keyword evidence="3" id="KW-1185">Reference proteome</keyword>
<feature type="region of interest" description="Disordered" evidence="1">
    <location>
        <begin position="387"/>
        <end position="421"/>
    </location>
</feature>
<reference evidence="2 3" key="1">
    <citation type="journal article" date="2012" name="PLoS Pathog.">
        <title>Diverse lifestyles and strategies of plant pathogenesis encoded in the genomes of eighteen Dothideomycetes fungi.</title>
        <authorList>
            <person name="Ohm R.A."/>
            <person name="Feau N."/>
            <person name="Henrissat B."/>
            <person name="Schoch C.L."/>
            <person name="Horwitz B.A."/>
            <person name="Barry K.W."/>
            <person name="Condon B.J."/>
            <person name="Copeland A.C."/>
            <person name="Dhillon B."/>
            <person name="Glaser F."/>
            <person name="Hesse C.N."/>
            <person name="Kosti I."/>
            <person name="LaButti K."/>
            <person name="Lindquist E.A."/>
            <person name="Lucas S."/>
            <person name="Salamov A.A."/>
            <person name="Bradshaw R.E."/>
            <person name="Ciuffetti L."/>
            <person name="Hamelin R.C."/>
            <person name="Kema G.H.J."/>
            <person name="Lawrence C."/>
            <person name="Scott J.A."/>
            <person name="Spatafora J.W."/>
            <person name="Turgeon B.G."/>
            <person name="de Wit P.J.G.M."/>
            <person name="Zhong S."/>
            <person name="Goodwin S.B."/>
            <person name="Grigoriev I.V."/>
        </authorList>
    </citation>
    <scope>NUCLEOTIDE SEQUENCE [LARGE SCALE GENOMIC DNA]</scope>
    <source>
        <strain evidence="3">28A</strain>
    </source>
</reference>
<proteinExistence type="predicted"/>
<feature type="compositionally biased region" description="Basic and acidic residues" evidence="1">
    <location>
        <begin position="505"/>
        <end position="522"/>
    </location>
</feature>
<dbReference type="EMBL" id="KB908703">
    <property type="protein sequence ID" value="EOA85282.1"/>
    <property type="molecule type" value="Genomic_DNA"/>
</dbReference>
<feature type="compositionally biased region" description="Polar residues" evidence="1">
    <location>
        <begin position="284"/>
        <end position="297"/>
    </location>
</feature>
<protein>
    <submittedName>
        <fullName evidence="2">Uncharacterized protein</fullName>
    </submittedName>
</protein>
<organism evidence="2 3">
    <name type="scientific">Exserohilum turcicum (strain 28A)</name>
    <name type="common">Northern leaf blight fungus</name>
    <name type="synonym">Setosphaeria turcica</name>
    <dbReference type="NCBI Taxonomy" id="671987"/>
    <lineage>
        <taxon>Eukaryota</taxon>
        <taxon>Fungi</taxon>
        <taxon>Dikarya</taxon>
        <taxon>Ascomycota</taxon>
        <taxon>Pezizomycotina</taxon>
        <taxon>Dothideomycetes</taxon>
        <taxon>Pleosporomycetidae</taxon>
        <taxon>Pleosporales</taxon>
        <taxon>Pleosporineae</taxon>
        <taxon>Pleosporaceae</taxon>
        <taxon>Exserohilum</taxon>
    </lineage>
</organism>
<feature type="compositionally biased region" description="Basic and acidic residues" evidence="1">
    <location>
        <begin position="75"/>
        <end position="85"/>
    </location>
</feature>
<feature type="compositionally biased region" description="Low complexity" evidence="1">
    <location>
        <begin position="408"/>
        <end position="420"/>
    </location>
</feature>
<dbReference type="RefSeq" id="XP_008027714.1">
    <property type="nucleotide sequence ID" value="XM_008029523.1"/>
</dbReference>
<feature type="compositionally biased region" description="Polar residues" evidence="1">
    <location>
        <begin position="670"/>
        <end position="681"/>
    </location>
</feature>
<feature type="region of interest" description="Disordered" evidence="1">
    <location>
        <begin position="488"/>
        <end position="547"/>
    </location>
</feature>
<dbReference type="AlphaFoldDB" id="R0KAL4"/>
<feature type="compositionally biased region" description="Basic residues" evidence="1">
    <location>
        <begin position="1"/>
        <end position="15"/>
    </location>
</feature>
<feature type="compositionally biased region" description="Basic and acidic residues" evidence="1">
    <location>
        <begin position="818"/>
        <end position="827"/>
    </location>
</feature>
<feature type="region of interest" description="Disordered" evidence="1">
    <location>
        <begin position="898"/>
        <end position="917"/>
    </location>
</feature>
<dbReference type="eggNOG" id="ENOG502SF71">
    <property type="taxonomic scope" value="Eukaryota"/>
</dbReference>
<dbReference type="HOGENOM" id="CLU_008313_0_0_1"/>
<dbReference type="OrthoDB" id="2590867at2759"/>
<feature type="region of interest" description="Disordered" evidence="1">
    <location>
        <begin position="278"/>
        <end position="308"/>
    </location>
</feature>
<feature type="region of interest" description="Disordered" evidence="1">
    <location>
        <begin position="1"/>
        <end position="119"/>
    </location>
</feature>
<feature type="compositionally biased region" description="Gly residues" evidence="1">
    <location>
        <begin position="720"/>
        <end position="729"/>
    </location>
</feature>
<sequence>MEKIKHVLHGHKKDHHVAPEPATDSSHHPIYDQMASSSKGTGAPLGQPVYSVKTTSGAPYTELAQPNRSVGPHGQEPHAQPEHMATDGPVATATKPPPPTAGGPAAGTQRPDAHIHGHKQEPSVASIKSGVIGFGPTEQGHAAMSMHNPTNTTMTQGQVVGGGSPGTAGMSQDRDMHPVPDAQTAHTAINHEPVATEPQPYENTLRKESYITDTDRSFPLAGGVISTPHEAPAHENHGRQGLAGAAAAATAMGASHAIPRSEERHVQEVGLETRQATYGHVPPNTVQDSTTNTATDISSHPSSDHDSGAFAAAAAVASGSSAVPTYSQEQEVEADDIETLLPTTEPTASCERPMNPRLESRHRHIPGEYIATPSDESAMFMIDQSAMEPAGSREGGDAPVQSPLSTEPPASSAPSMDPAPVTVSHELRHTGTLQEPRPRSADSSNTARDAAIAGGLAAGAAGLGIHAASENRGIQDVQGDQFLYEDASPYSSKTLDPRVLGATPKLEEQRFDPEAKADHDIDSAMSRPPVSHDSPSQTAPTNVAPAGYGAQDAVDAYGNHRMTRLGASMPEQRYDPAASSAHAPNPIAPKSQYDYNNHNTLGNMNRTDPNDHVNRNAFMGAGLAGAALGAGAYAREPHAHDSQNWPLQQKEDYAAHPQGGPVLQPAYPLQDTSTHSPSPIQGTIAPHNTHAEDHSAQTDGAAQDPVGDKHDTLAAPVLGGAVGAAGLGGATHMNNRNGHEREKEQHHHDKDSDKEETEEKKKHRLLGFLHRDKSKKERSSASPEHSPRQSKDYSPRHSKDYSDDAESPRWKGKHRLHKDPPKGHPAREAMQQPHESEPYAVGKRQHMGFDGPIGDANAISGDRETRHGVHGAHPTTDLDHDPTVIEPHTGLRMNAEQFGAGAGSTDGNPAIRGHHAH</sequence>
<dbReference type="Proteomes" id="UP000016935">
    <property type="component" value="Unassembled WGS sequence"/>
</dbReference>
<gene>
    <name evidence="2" type="ORF">SETTUDRAFT_163956</name>
</gene>
<evidence type="ECO:0000313" key="2">
    <source>
        <dbReference type="EMBL" id="EOA85282.1"/>
    </source>
</evidence>
<dbReference type="STRING" id="671987.R0KAL4"/>
<reference evidence="2 3" key="2">
    <citation type="journal article" date="2013" name="PLoS Genet.">
        <title>Comparative genome structure, secondary metabolite, and effector coding capacity across Cochliobolus pathogens.</title>
        <authorList>
            <person name="Condon B.J."/>
            <person name="Leng Y."/>
            <person name="Wu D."/>
            <person name="Bushley K.E."/>
            <person name="Ohm R.A."/>
            <person name="Otillar R."/>
            <person name="Martin J."/>
            <person name="Schackwitz W."/>
            <person name="Grimwood J."/>
            <person name="MohdZainudin N."/>
            <person name="Xue C."/>
            <person name="Wang R."/>
            <person name="Manning V.A."/>
            <person name="Dhillon B."/>
            <person name="Tu Z.J."/>
            <person name="Steffenson B.J."/>
            <person name="Salamov A."/>
            <person name="Sun H."/>
            <person name="Lowry S."/>
            <person name="LaButti K."/>
            <person name="Han J."/>
            <person name="Copeland A."/>
            <person name="Lindquist E."/>
            <person name="Barry K."/>
            <person name="Schmutz J."/>
            <person name="Baker S.E."/>
            <person name="Ciuffetti L.M."/>
            <person name="Grigoriev I.V."/>
            <person name="Zhong S."/>
            <person name="Turgeon B.G."/>
        </authorList>
    </citation>
    <scope>NUCLEOTIDE SEQUENCE [LARGE SCALE GENOMIC DNA]</scope>
    <source>
        <strain evidence="3">28A</strain>
    </source>
</reference>
<feature type="compositionally biased region" description="Basic and acidic residues" evidence="1">
    <location>
        <begin position="737"/>
        <end position="760"/>
    </location>
</feature>
<feature type="region of interest" description="Disordered" evidence="1">
    <location>
        <begin position="655"/>
        <end position="886"/>
    </location>
</feature>
<feature type="compositionally biased region" description="Basic and acidic residues" evidence="1">
    <location>
        <begin position="769"/>
        <end position="809"/>
    </location>
</feature>
<evidence type="ECO:0000313" key="3">
    <source>
        <dbReference type="Proteomes" id="UP000016935"/>
    </source>
</evidence>